<dbReference type="OrthoDB" id="4253547at2"/>
<keyword evidence="2" id="KW-1185">Reference proteome</keyword>
<organism evidence="1 2">
    <name type="scientific">Amycolatopsis albispora</name>
    <dbReference type="NCBI Taxonomy" id="1804986"/>
    <lineage>
        <taxon>Bacteria</taxon>
        <taxon>Bacillati</taxon>
        <taxon>Actinomycetota</taxon>
        <taxon>Actinomycetes</taxon>
        <taxon>Pseudonocardiales</taxon>
        <taxon>Pseudonocardiaceae</taxon>
        <taxon>Amycolatopsis</taxon>
    </lineage>
</organism>
<evidence type="ECO:0000313" key="1">
    <source>
        <dbReference type="EMBL" id="AXB48969.1"/>
    </source>
</evidence>
<reference evidence="1 2" key="1">
    <citation type="submission" date="2016-04" db="EMBL/GenBank/DDBJ databases">
        <title>Complete genome sequence and analysis of deep-sea sediment isolate, Amycolatopsis sp. WP1.</title>
        <authorList>
            <person name="Wang H."/>
            <person name="Chen S."/>
            <person name="Wu Q."/>
        </authorList>
    </citation>
    <scope>NUCLEOTIDE SEQUENCE [LARGE SCALE GENOMIC DNA]</scope>
    <source>
        <strain evidence="1 2">WP1</strain>
    </source>
</reference>
<proteinExistence type="predicted"/>
<evidence type="ECO:0000313" key="2">
    <source>
        <dbReference type="Proteomes" id="UP000250434"/>
    </source>
</evidence>
<protein>
    <submittedName>
        <fullName evidence="1">Uncharacterized protein</fullName>
    </submittedName>
</protein>
<dbReference type="AlphaFoldDB" id="A0A344LLP5"/>
<sequence length="129" mass="13562">MGGRQPLSPAGPGTLEEFIPLGSRPVDVRHAELGTDQARDLQQALERAGSTNLVRAGATLASTPPQRRRGFAFVLTGCAELAAVLVVDRTTLTAKATGGDGTNCATANHFLATFTIDRDRIPVDPRLSP</sequence>
<dbReference type="KEGG" id="aab:A4R43_32145"/>
<dbReference type="EMBL" id="CP015163">
    <property type="protein sequence ID" value="AXB48969.1"/>
    <property type="molecule type" value="Genomic_DNA"/>
</dbReference>
<gene>
    <name evidence="1" type="ORF">A4R43_32145</name>
</gene>
<accession>A0A344LLP5</accession>
<dbReference type="Proteomes" id="UP000250434">
    <property type="component" value="Chromosome"/>
</dbReference>
<name>A0A344LLP5_9PSEU</name>